<feature type="domain" description="Fe-containing alcohol dehydrogenase-like C-terminal" evidence="3">
    <location>
        <begin position="214"/>
        <end position="371"/>
    </location>
</feature>
<dbReference type="PROSITE" id="PS00060">
    <property type="entry name" value="ADH_IRON_2"/>
    <property type="match status" value="1"/>
</dbReference>
<protein>
    <submittedName>
        <fullName evidence="4">Uncharacterized protein</fullName>
    </submittedName>
</protein>
<keyword evidence="5" id="KW-1185">Reference proteome</keyword>
<comment type="caution">
    <text evidence="4">The sequence shown here is derived from an EMBL/GenBank/DDBJ whole genome shotgun (WGS) entry which is preliminary data.</text>
</comment>
<accession>A0A4S4LCN7</accession>
<keyword evidence="1" id="KW-0560">Oxidoreductase</keyword>
<sequence>MSNDTSDSVLYGNYAFTDSFKSVHYGPGCITSALPKLLATVGAKTALVVTGRSLHTKARTDVVRKVEAVLRSHDAYGGTFWEIGEHTPVANVDAGVRALAAAGADVLVSVGGGSPIDAAKAIIYRHNEQAGLEKTFLPHIAVPTTLSAAEYTAGAGITNEEGHKVAVSAHALAPAGIILDAELTLPTPERLWLSTGIRALDHAVGEPIVPHPVKVLCYAAIAELFTFLPLSRADPTDVAARQRLQVAALMSLWPLKMETYSPLGISHSLGHKLGATYHISHGITSCLTLAPVVTLQVQIASPAHKRDLAAALPHIGIPSTGSVDGDILKLSSEIDRLVDQLGLKTDLAAGGVPRADVPGIAALALGSEENAHFEKVKLLLEGLYPN</sequence>
<dbReference type="Gene3D" id="3.40.50.1970">
    <property type="match status" value="1"/>
</dbReference>
<dbReference type="PANTHER" id="PTHR11496:SF97">
    <property type="entry name" value="ALCOHOL DEHYDROGENASE IRON-TYPE_GLYCEROL DEHYDROGENASE GLDA DOMAIN-CONTAINING PROTEIN"/>
    <property type="match status" value="1"/>
</dbReference>
<dbReference type="Gene3D" id="1.20.1090.10">
    <property type="entry name" value="Dehydroquinate synthase-like - alpha domain"/>
    <property type="match status" value="1"/>
</dbReference>
<organism evidence="4 5">
    <name type="scientific">Phellinidium pouzarii</name>
    <dbReference type="NCBI Taxonomy" id="167371"/>
    <lineage>
        <taxon>Eukaryota</taxon>
        <taxon>Fungi</taxon>
        <taxon>Dikarya</taxon>
        <taxon>Basidiomycota</taxon>
        <taxon>Agaricomycotina</taxon>
        <taxon>Agaricomycetes</taxon>
        <taxon>Hymenochaetales</taxon>
        <taxon>Hymenochaetaceae</taxon>
        <taxon>Phellinidium</taxon>
    </lineage>
</organism>
<evidence type="ECO:0000313" key="4">
    <source>
        <dbReference type="EMBL" id="THH09439.1"/>
    </source>
</evidence>
<dbReference type="OrthoDB" id="3360544at2759"/>
<dbReference type="PANTHER" id="PTHR11496">
    <property type="entry name" value="ALCOHOL DEHYDROGENASE"/>
    <property type="match status" value="1"/>
</dbReference>
<dbReference type="GO" id="GO:0005739">
    <property type="term" value="C:mitochondrion"/>
    <property type="evidence" value="ECO:0007669"/>
    <property type="project" value="TreeGrafter"/>
</dbReference>
<dbReference type="InterPro" id="IPR018211">
    <property type="entry name" value="ADH_Fe_CS"/>
</dbReference>
<dbReference type="EMBL" id="SGPK01000063">
    <property type="protein sequence ID" value="THH09439.1"/>
    <property type="molecule type" value="Genomic_DNA"/>
</dbReference>
<dbReference type="Pfam" id="PF00465">
    <property type="entry name" value="Fe-ADH"/>
    <property type="match status" value="1"/>
</dbReference>
<name>A0A4S4LCN7_9AGAM</name>
<reference evidence="4 5" key="1">
    <citation type="submission" date="2019-02" db="EMBL/GenBank/DDBJ databases">
        <title>Genome sequencing of the rare red list fungi Phellinidium pouzarii.</title>
        <authorList>
            <person name="Buettner E."/>
            <person name="Kellner H."/>
        </authorList>
    </citation>
    <scope>NUCLEOTIDE SEQUENCE [LARGE SCALE GENOMIC DNA]</scope>
    <source>
        <strain evidence="4 5">DSM 108285</strain>
    </source>
</reference>
<dbReference type="Pfam" id="PF25137">
    <property type="entry name" value="ADH_Fe_C"/>
    <property type="match status" value="1"/>
</dbReference>
<dbReference type="AlphaFoldDB" id="A0A4S4LCN7"/>
<dbReference type="SUPFAM" id="SSF56796">
    <property type="entry name" value="Dehydroquinate synthase-like"/>
    <property type="match status" value="1"/>
</dbReference>
<feature type="domain" description="Alcohol dehydrogenase iron-type/glycerol dehydrogenase GldA" evidence="2">
    <location>
        <begin position="23"/>
        <end position="180"/>
    </location>
</feature>
<evidence type="ECO:0000313" key="5">
    <source>
        <dbReference type="Proteomes" id="UP000308199"/>
    </source>
</evidence>
<proteinExistence type="predicted"/>
<evidence type="ECO:0000259" key="2">
    <source>
        <dbReference type="Pfam" id="PF00465"/>
    </source>
</evidence>
<evidence type="ECO:0000259" key="3">
    <source>
        <dbReference type="Pfam" id="PF25137"/>
    </source>
</evidence>
<dbReference type="GO" id="GO:0046872">
    <property type="term" value="F:metal ion binding"/>
    <property type="evidence" value="ECO:0007669"/>
    <property type="project" value="InterPro"/>
</dbReference>
<dbReference type="Proteomes" id="UP000308199">
    <property type="component" value="Unassembled WGS sequence"/>
</dbReference>
<gene>
    <name evidence="4" type="ORF">EW145_g2009</name>
</gene>
<dbReference type="GO" id="GO:0004022">
    <property type="term" value="F:alcohol dehydrogenase (NAD+) activity"/>
    <property type="evidence" value="ECO:0007669"/>
    <property type="project" value="TreeGrafter"/>
</dbReference>
<dbReference type="InterPro" id="IPR001670">
    <property type="entry name" value="ADH_Fe/GldA"/>
</dbReference>
<dbReference type="InterPro" id="IPR039697">
    <property type="entry name" value="Alcohol_dehydrogenase_Fe"/>
</dbReference>
<dbReference type="InterPro" id="IPR056798">
    <property type="entry name" value="ADH_Fe_C"/>
</dbReference>
<evidence type="ECO:0000256" key="1">
    <source>
        <dbReference type="ARBA" id="ARBA00023002"/>
    </source>
</evidence>
<dbReference type="CDD" id="cd08192">
    <property type="entry name" value="MAR-like"/>
    <property type="match status" value="1"/>
</dbReference>